<accession>A0ABD2W8I9</accession>
<keyword evidence="2" id="KW-1185">Reference proteome</keyword>
<sequence>MTTEGTLCVRLDTCTSVREILNQPGPGETVQKCRLPLLPRQLQATTRGSTDSTTPKRPACAKFKYTIHPHTLYTIELSRIANRVVILVLFNHWNSHPEFEIESLHALHAVAP</sequence>
<proteinExistence type="predicted"/>
<dbReference type="AlphaFoldDB" id="A0ABD2W8I9"/>
<evidence type="ECO:0000313" key="1">
    <source>
        <dbReference type="EMBL" id="KAL3389178.1"/>
    </source>
</evidence>
<evidence type="ECO:0000313" key="2">
    <source>
        <dbReference type="Proteomes" id="UP001627154"/>
    </source>
</evidence>
<protein>
    <submittedName>
        <fullName evidence="1">Uncharacterized protein</fullName>
    </submittedName>
</protein>
<dbReference type="Proteomes" id="UP001627154">
    <property type="component" value="Unassembled WGS sequence"/>
</dbReference>
<organism evidence="1 2">
    <name type="scientific">Trichogramma kaykai</name>
    <dbReference type="NCBI Taxonomy" id="54128"/>
    <lineage>
        <taxon>Eukaryota</taxon>
        <taxon>Metazoa</taxon>
        <taxon>Ecdysozoa</taxon>
        <taxon>Arthropoda</taxon>
        <taxon>Hexapoda</taxon>
        <taxon>Insecta</taxon>
        <taxon>Pterygota</taxon>
        <taxon>Neoptera</taxon>
        <taxon>Endopterygota</taxon>
        <taxon>Hymenoptera</taxon>
        <taxon>Apocrita</taxon>
        <taxon>Proctotrupomorpha</taxon>
        <taxon>Chalcidoidea</taxon>
        <taxon>Trichogrammatidae</taxon>
        <taxon>Trichogramma</taxon>
    </lineage>
</organism>
<dbReference type="EMBL" id="JBJJXI010000123">
    <property type="protein sequence ID" value="KAL3389178.1"/>
    <property type="molecule type" value="Genomic_DNA"/>
</dbReference>
<name>A0ABD2W8I9_9HYME</name>
<comment type="caution">
    <text evidence="1">The sequence shown here is derived from an EMBL/GenBank/DDBJ whole genome shotgun (WGS) entry which is preliminary data.</text>
</comment>
<reference evidence="1 2" key="1">
    <citation type="journal article" date="2024" name="bioRxiv">
        <title>A reference genome for Trichogramma kaykai: A tiny desert-dwelling parasitoid wasp with competing sex-ratio distorters.</title>
        <authorList>
            <person name="Culotta J."/>
            <person name="Lindsey A.R."/>
        </authorList>
    </citation>
    <scope>NUCLEOTIDE SEQUENCE [LARGE SCALE GENOMIC DNA]</scope>
    <source>
        <strain evidence="1 2">KSX58</strain>
    </source>
</reference>
<gene>
    <name evidence="1" type="ORF">TKK_015442</name>
</gene>